<organism evidence="5 6">
    <name type="scientific">Apiosordaria backusii</name>
    <dbReference type="NCBI Taxonomy" id="314023"/>
    <lineage>
        <taxon>Eukaryota</taxon>
        <taxon>Fungi</taxon>
        <taxon>Dikarya</taxon>
        <taxon>Ascomycota</taxon>
        <taxon>Pezizomycotina</taxon>
        <taxon>Sordariomycetes</taxon>
        <taxon>Sordariomycetidae</taxon>
        <taxon>Sordariales</taxon>
        <taxon>Lasiosphaeriaceae</taxon>
        <taxon>Apiosordaria</taxon>
    </lineage>
</organism>
<dbReference type="Pfam" id="PF01398">
    <property type="entry name" value="JAB"/>
    <property type="match status" value="1"/>
</dbReference>
<evidence type="ECO:0000313" key="6">
    <source>
        <dbReference type="Proteomes" id="UP001172159"/>
    </source>
</evidence>
<dbReference type="InterPro" id="IPR024969">
    <property type="entry name" value="EIF3F/CSN6-like_C"/>
</dbReference>
<dbReference type="GO" id="GO:0008237">
    <property type="term" value="F:metallopeptidase activity"/>
    <property type="evidence" value="ECO:0007669"/>
    <property type="project" value="InterPro"/>
</dbReference>
<keyword evidence="2" id="KW-0736">Signalosome</keyword>
<reference evidence="5" key="1">
    <citation type="submission" date="2023-06" db="EMBL/GenBank/DDBJ databases">
        <title>Genome-scale phylogeny and comparative genomics of the fungal order Sordariales.</title>
        <authorList>
            <consortium name="Lawrence Berkeley National Laboratory"/>
            <person name="Hensen N."/>
            <person name="Bonometti L."/>
            <person name="Westerberg I."/>
            <person name="Brannstrom I.O."/>
            <person name="Guillou S."/>
            <person name="Cros-Aarteil S."/>
            <person name="Calhoun S."/>
            <person name="Haridas S."/>
            <person name="Kuo A."/>
            <person name="Mondo S."/>
            <person name="Pangilinan J."/>
            <person name="Riley R."/>
            <person name="Labutti K."/>
            <person name="Andreopoulos B."/>
            <person name="Lipzen A."/>
            <person name="Chen C."/>
            <person name="Yanf M."/>
            <person name="Daum C."/>
            <person name="Ng V."/>
            <person name="Clum A."/>
            <person name="Steindorff A."/>
            <person name="Ohm R."/>
            <person name="Martin F."/>
            <person name="Silar P."/>
            <person name="Natvig D."/>
            <person name="Lalanne C."/>
            <person name="Gautier V."/>
            <person name="Ament-Velasquez S.L."/>
            <person name="Kruys A."/>
            <person name="Hutchinson M.I."/>
            <person name="Powell A.J."/>
            <person name="Barry K."/>
            <person name="Miller A.N."/>
            <person name="Grigoriev I.V."/>
            <person name="Debuchy R."/>
            <person name="Gladieux P."/>
            <person name="Thoren M.H."/>
            <person name="Johannesson H."/>
        </authorList>
    </citation>
    <scope>NUCLEOTIDE SEQUENCE</scope>
    <source>
        <strain evidence="5">CBS 540.89</strain>
    </source>
</reference>
<evidence type="ECO:0000259" key="4">
    <source>
        <dbReference type="PROSITE" id="PS50249"/>
    </source>
</evidence>
<dbReference type="GO" id="GO:0000338">
    <property type="term" value="P:protein deneddylation"/>
    <property type="evidence" value="ECO:0007669"/>
    <property type="project" value="InterPro"/>
</dbReference>
<feature type="region of interest" description="Disordered" evidence="3">
    <location>
        <begin position="234"/>
        <end position="285"/>
    </location>
</feature>
<name>A0AA40AAD5_9PEZI</name>
<dbReference type="PROSITE" id="PS50249">
    <property type="entry name" value="MPN"/>
    <property type="match status" value="1"/>
</dbReference>
<feature type="compositionally biased region" description="Polar residues" evidence="3">
    <location>
        <begin position="247"/>
        <end position="257"/>
    </location>
</feature>
<dbReference type="InterPro" id="IPR000555">
    <property type="entry name" value="JAMM/MPN+_dom"/>
</dbReference>
<comment type="similarity">
    <text evidence="1 2">Belongs to the peptidase M67A family. CSN6 subfamily.</text>
</comment>
<comment type="subcellular location">
    <subcellularLocation>
        <location evidence="2">Cytoplasm</location>
    </subcellularLocation>
    <subcellularLocation>
        <location evidence="2">Nucleus</location>
    </subcellularLocation>
</comment>
<dbReference type="Gene3D" id="3.40.140.10">
    <property type="entry name" value="Cytidine Deaminase, domain 2"/>
    <property type="match status" value="1"/>
</dbReference>
<dbReference type="AlphaFoldDB" id="A0AA40AAD5"/>
<dbReference type="Proteomes" id="UP001172159">
    <property type="component" value="Unassembled WGS sequence"/>
</dbReference>
<protein>
    <recommendedName>
        <fullName evidence="2">COP9 signalosome complex subunit 6</fullName>
    </recommendedName>
</protein>
<dbReference type="GO" id="GO:0008180">
    <property type="term" value="C:COP9 signalosome"/>
    <property type="evidence" value="ECO:0007669"/>
    <property type="project" value="UniProtKB-UniRule"/>
</dbReference>
<proteinExistence type="inferred from homology"/>
<comment type="function">
    <text evidence="2">Component of the COP9 signalosome complex (CSN), a complex involved in various cellular and developmental processes.</text>
</comment>
<dbReference type="CDD" id="cd08063">
    <property type="entry name" value="MPN_CSN6"/>
    <property type="match status" value="1"/>
</dbReference>
<evidence type="ECO:0000256" key="3">
    <source>
        <dbReference type="SAM" id="MobiDB-lite"/>
    </source>
</evidence>
<keyword evidence="2" id="KW-0963">Cytoplasm</keyword>
<keyword evidence="2" id="KW-0539">Nucleus</keyword>
<dbReference type="PANTHER" id="PTHR10540">
    <property type="entry name" value="EUKARYOTIC TRANSLATION INITIATION FACTOR 3 SUBUNIT F-RELATED"/>
    <property type="match status" value="1"/>
</dbReference>
<sequence length="478" mass="51850">MHQEGANELLSAQKSSDSGLQIILHPLPILEISDFITRGYQRNFKGAVVGGLLGQQNGRDITIEHSFSVKSVKEEDDGGVYELDQEWFRQRLDQMKLVHKSPELDLVGWYALVPKSGPTVQHLPIHRQISAVNESAVLLGFHLENMLSPMPGDPLPITIYESNMEAEGEDKEMKDSENPTNMVLRFRKLPYATETGEAEMIGMQFIREGAANASADDAQAETKNIAEQFEQKIAVTDGKGKRRAVMTSGSVSKNPASPSKGKGKEKDEPSSSEPQAQAPNPDINLTRSDSEYMAALQSKFNAIKMLKSRISLITTYLQRLPPAFTEGKQTTQEASDAARASGGQYTIPSNNILRHIQSLVANIDLVTPAEQAALRKEMLQEANDVKLISLISDLLTSVSEVKEAGKKSSALESTKPGKGPSGGGGFGGQGGDNNVDYDFTGSFDTAQLRGGGLPEFEAVGSMQQEFSGPSEALFNFSD</sequence>
<evidence type="ECO:0000313" key="5">
    <source>
        <dbReference type="EMBL" id="KAK0712245.1"/>
    </source>
</evidence>
<feature type="compositionally biased region" description="Gly residues" evidence="3">
    <location>
        <begin position="419"/>
        <end position="431"/>
    </location>
</feature>
<gene>
    <name evidence="5" type="ORF">B0T21DRAFT_454777</name>
</gene>
<feature type="compositionally biased region" description="Polar residues" evidence="3">
    <location>
        <begin position="271"/>
        <end position="285"/>
    </location>
</feature>
<keyword evidence="6" id="KW-1185">Reference proteome</keyword>
<comment type="caution">
    <text evidence="5">The sequence shown here is derived from an EMBL/GenBank/DDBJ whole genome shotgun (WGS) entry which is preliminary data.</text>
</comment>
<evidence type="ECO:0000256" key="2">
    <source>
        <dbReference type="RuleBase" id="RU367006"/>
    </source>
</evidence>
<dbReference type="PANTHER" id="PTHR10540:SF8">
    <property type="entry name" value="COP9 SIGNALOSOME COMPLEX SUBUNIT 6"/>
    <property type="match status" value="1"/>
</dbReference>
<dbReference type="EMBL" id="JAUKTV010000016">
    <property type="protein sequence ID" value="KAK0712245.1"/>
    <property type="molecule type" value="Genomic_DNA"/>
</dbReference>
<dbReference type="Pfam" id="PF13012">
    <property type="entry name" value="MitMem_reg"/>
    <property type="match status" value="1"/>
</dbReference>
<dbReference type="GO" id="GO:0005737">
    <property type="term" value="C:cytoplasm"/>
    <property type="evidence" value="ECO:0007669"/>
    <property type="project" value="UniProtKB-SubCell"/>
</dbReference>
<accession>A0AA40AAD5</accession>
<dbReference type="InterPro" id="IPR033859">
    <property type="entry name" value="MPN_CSN6"/>
</dbReference>
<dbReference type="InterPro" id="IPR037518">
    <property type="entry name" value="MPN"/>
</dbReference>
<feature type="region of interest" description="Disordered" evidence="3">
    <location>
        <begin position="405"/>
        <end position="439"/>
    </location>
</feature>
<feature type="domain" description="MPN" evidence="4">
    <location>
        <begin position="22"/>
        <end position="166"/>
    </location>
</feature>
<evidence type="ECO:0000256" key="1">
    <source>
        <dbReference type="ARBA" id="ARBA00010893"/>
    </source>
</evidence>